<keyword evidence="2" id="KW-1188">Viral release from host cell</keyword>
<organism evidence="4 5">
    <name type="scientific">Azorhizobium caulinodans (strain ATCC 43989 / DSM 5975 / JCM 20966 / LMG 6465 / NBRC 14845 / NCIMB 13405 / ORS 571)</name>
    <dbReference type="NCBI Taxonomy" id="438753"/>
    <lineage>
        <taxon>Bacteria</taxon>
        <taxon>Pseudomonadati</taxon>
        <taxon>Pseudomonadota</taxon>
        <taxon>Alphaproteobacteria</taxon>
        <taxon>Hyphomicrobiales</taxon>
        <taxon>Xanthobacteraceae</taxon>
        <taxon>Azorhizobium</taxon>
    </lineage>
</organism>
<dbReference type="InterPro" id="IPR020991">
    <property type="entry name" value="Connector_podovirus"/>
</dbReference>
<dbReference type="Proteomes" id="UP000000270">
    <property type="component" value="Chromosome"/>
</dbReference>
<evidence type="ECO:0000313" key="5">
    <source>
        <dbReference type="Proteomes" id="UP000000270"/>
    </source>
</evidence>
<dbReference type="AlphaFoldDB" id="A8IF79"/>
<reference evidence="4 5" key="4">
    <citation type="journal article" date="2009" name="Appl. Environ. Microbiol.">
        <title>Comparative genome-wide transcriptional profiling of Azorhizobium caulinodans ORS571 grown under free-living and symbiotic conditions.</title>
        <authorList>
            <person name="Tsukada S."/>
            <person name="Aono T."/>
            <person name="Akiba N."/>
            <person name="Lee KB."/>
            <person name="Liu CT."/>
            <person name="Toyazaki H."/>
            <person name="Oyaizu H."/>
        </authorList>
    </citation>
    <scope>NUCLEOTIDE SEQUENCE [LARGE SCALE GENOMIC DNA]</scope>
    <source>
        <strain evidence="5">ATCC 43989 / DSM 5975 / JCM 20966 / LMG 6465 / NBRC 14845 / NCIMB 13405 / ORS 571</strain>
    </source>
</reference>
<reference evidence="5" key="2">
    <citation type="submission" date="2007-04" db="EMBL/GenBank/DDBJ databases">
        <title>Complete genome sequence of the nitrogen-fixing bacterium Azorhizobium caulinodans ORS571.</title>
        <authorList>
            <person name="Lee K.B."/>
            <person name="Backer P.D."/>
            <person name="Aono T."/>
            <person name="Liu C.T."/>
            <person name="Suzuki S."/>
            <person name="Suzuki T."/>
            <person name="Kaneko T."/>
            <person name="Yamada M."/>
            <person name="Tabata S."/>
            <person name="Kupfer D.M."/>
            <person name="Najar F.Z."/>
            <person name="Wiley G.B."/>
            <person name="Roe B."/>
            <person name="Binnewies T."/>
            <person name="Ussery D."/>
            <person name="Vereecke D."/>
            <person name="Gevers D."/>
            <person name="Holsters M."/>
            <person name="Oyaizu H."/>
        </authorList>
    </citation>
    <scope>NUCLEOTIDE SEQUENCE [LARGE SCALE GENOMIC DNA]</scope>
    <source>
        <strain evidence="5">ATCC 43989 / DSM 5975 / JCM 20966 / LMG 6465 / NBRC 14845 / NCIMB 13405 / ORS 571</strain>
    </source>
</reference>
<dbReference type="eggNOG" id="ENOG502ZB0X">
    <property type="taxonomic scope" value="Bacteria"/>
</dbReference>
<dbReference type="HOGENOM" id="CLU_040639_0_0_5"/>
<evidence type="ECO:0000313" key="4">
    <source>
        <dbReference type="EMBL" id="BAF89586.1"/>
    </source>
</evidence>
<dbReference type="EMBL" id="AP009384">
    <property type="protein sequence ID" value="BAF89586.1"/>
    <property type="molecule type" value="Genomic_DNA"/>
</dbReference>
<dbReference type="KEGG" id="azc:AZC_3588"/>
<accession>A8IF79</accession>
<evidence type="ECO:0000256" key="1">
    <source>
        <dbReference type="ARBA" id="ARBA00004328"/>
    </source>
</evidence>
<reference evidence="4 5" key="1">
    <citation type="journal article" date="2007" name="Appl. Environ. Microbiol.">
        <title>Rhizobial factors required for stem nodule maturation and maintenance in Sesbania rostrata-Azorhizobium caulinodans ORS571 symbiosis.</title>
        <authorList>
            <person name="Suzuki S."/>
            <person name="Aono T."/>
            <person name="Lee KB."/>
            <person name="Suzuki T."/>
            <person name="Liu CT."/>
            <person name="Miwa H."/>
            <person name="Wakao S."/>
            <person name="Iki T."/>
            <person name="Oyaizu H."/>
        </authorList>
    </citation>
    <scope>NUCLEOTIDE SEQUENCE [LARGE SCALE GENOMIC DNA]</scope>
    <source>
        <strain evidence="5">ATCC 43989 / DSM 5975 / JCM 20966 / LMG 6465 / NBRC 14845 / NCIMB 13405 / ORS 571</strain>
    </source>
</reference>
<sequence>MVKPATTAAGRYTQLATIRSPYLERARDCATLTIPSLMPRAGHGAANDLPTPFQGMGARGVNNLGSKLLLALMPPNQPFFRLMLDDFALQELTGQDGMRTEVEKALGQIERAVQTEVETGAIRVSAFEALKQLLVAGNVLLYVQPTGGVKVYRLDRYVVKRDPSGNVLEIVIHERVSPLALPEELQRKLGEQRKGVQDTIDLYTWIRRESGKFVVHQEVKGEKVPGTDGEWPTDKAPFIALRWAKIDGEDYGRGHVEEYIGDLRSLEALTRAIVEGAAAAAKVLFLVNPNGVTNERTISEAPNMAVRSGNKEDVNVLQVEKFNDFRVALETVGRLEIRLSQAFLLTSSIQRDAERVTAEEIRVMAGELEDALGGVYSILAQEFQLPLVRRLIFQMEQDERLPSLPPDLVKPSIITGMEALGRGHDLNRLMMFAKVVNDLLGPGALPSYADARKLIERAGVALSVDTSDILKSDEQLQAEQMQAQQQALLQSLGAEVLKTGLNQENANDAAA</sequence>
<evidence type="ECO:0000256" key="3">
    <source>
        <dbReference type="ARBA" id="ARBA00023219"/>
    </source>
</evidence>
<comment type="subcellular location">
    <subcellularLocation>
        <location evidence="1">Virion</location>
    </subcellularLocation>
</comment>
<gene>
    <name evidence="4" type="ordered locus">AZC_3588</name>
</gene>
<reference evidence="4 5" key="6">
    <citation type="journal article" date="2011" name="Appl. Environ. Microbiol.">
        <title>Involvement of the azorhizobial chromosome partition gene (parA) in the onset of bacteroid differentiation during Sesbania rostrata stem nodule development.</title>
        <authorList>
            <person name="Liu CT."/>
            <person name="Lee KB."/>
            <person name="Wang YS."/>
            <person name="Peng MH."/>
            <person name="Lee KT."/>
            <person name="Suzuki S."/>
            <person name="Suzuki T."/>
            <person name="Oyaizu H."/>
        </authorList>
    </citation>
    <scope>NUCLEOTIDE SEQUENCE [LARGE SCALE GENOMIC DNA]</scope>
    <source>
        <strain evidence="5">ATCC 43989 / DSM 5975 / JCM 20966 / LMG 6465 / NBRC 14845 / NCIMB 13405 / ORS 571</strain>
    </source>
</reference>
<evidence type="ECO:0000256" key="2">
    <source>
        <dbReference type="ARBA" id="ARBA00022612"/>
    </source>
</evidence>
<reference evidence="4 5" key="5">
    <citation type="journal article" date="2010" name="Appl. Environ. Microbiol.">
        <title>phrR-like gene praR of Azorhizobium caulinodans ORS571 is essential for symbiosis with Sesbania rostrata and is involved in expression of reb genes.</title>
        <authorList>
            <person name="Akiba N."/>
            <person name="Aono T."/>
            <person name="Toyazaki H."/>
            <person name="Sato S."/>
            <person name="Oyaizu H."/>
        </authorList>
    </citation>
    <scope>NUCLEOTIDE SEQUENCE [LARGE SCALE GENOMIC DNA]</scope>
    <source>
        <strain evidence="5">ATCC 43989 / DSM 5975 / JCM 20966 / LMG 6465 / NBRC 14845 / NCIMB 13405 / ORS 571</strain>
    </source>
</reference>
<dbReference type="STRING" id="438753.AZC_3588"/>
<protein>
    <submittedName>
        <fullName evidence="4">Head-to-tail joining protein</fullName>
    </submittedName>
</protein>
<proteinExistence type="predicted"/>
<keyword evidence="3" id="KW-0231">Viral genome packaging</keyword>
<dbReference type="Pfam" id="PF12236">
    <property type="entry name" value="Head-tail_con"/>
    <property type="match status" value="1"/>
</dbReference>
<name>A8IF79_AZOC5</name>
<keyword evidence="5" id="KW-1185">Reference proteome</keyword>
<reference evidence="4 5" key="3">
    <citation type="journal article" date="2008" name="BMC Genomics">
        <title>The genome of the versatile nitrogen fixer Azorhizobium caulinodans ORS571.</title>
        <authorList>
            <person name="Lee KB."/>
            <person name="Backer P.D."/>
            <person name="Aono T."/>
            <person name="Liu CT."/>
            <person name="Suzuki S."/>
            <person name="Suzuki T."/>
            <person name="Kaneko T."/>
            <person name="Yamada M."/>
            <person name="Tabata S."/>
            <person name="Kupfer D.M."/>
            <person name="Najar F.Z."/>
            <person name="Wiley G.B."/>
            <person name="Roe B."/>
            <person name="Binnewies T.T."/>
            <person name="Ussery D.W."/>
            <person name="D'Haeze W."/>
            <person name="Herder J.D."/>
            <person name="Gevers D."/>
            <person name="Vereecke D."/>
            <person name="Holsters M."/>
            <person name="Oyaizu H."/>
        </authorList>
    </citation>
    <scope>NUCLEOTIDE SEQUENCE [LARGE SCALE GENOMIC DNA]</scope>
    <source>
        <strain evidence="5">ATCC 43989 / DSM 5975 / JCM 20966 / LMG 6465 / NBRC 14845 / NCIMB 13405 / ORS 571</strain>
    </source>
</reference>